<accession>A0A1M7TVA7</accession>
<name>A0A1M7TVA7_9RHOB</name>
<dbReference type="PRINTS" id="PR00081">
    <property type="entry name" value="GDHRDH"/>
</dbReference>
<keyword evidence="5" id="KW-1185">Reference proteome</keyword>
<dbReference type="Gene3D" id="3.40.50.720">
    <property type="entry name" value="NAD(P)-binding Rossmann-like Domain"/>
    <property type="match status" value="1"/>
</dbReference>
<dbReference type="SUPFAM" id="SSF51735">
    <property type="entry name" value="NAD(P)-binding Rossmann-fold domains"/>
    <property type="match status" value="1"/>
</dbReference>
<dbReference type="SMART" id="SM00822">
    <property type="entry name" value="PKS_KR"/>
    <property type="match status" value="1"/>
</dbReference>
<dbReference type="InterPro" id="IPR002347">
    <property type="entry name" value="SDR_fam"/>
</dbReference>
<evidence type="ECO:0000313" key="5">
    <source>
        <dbReference type="Proteomes" id="UP000184066"/>
    </source>
</evidence>
<comment type="similarity">
    <text evidence="1">Belongs to the short-chain dehydrogenases/reductases (SDR) family.</text>
</comment>
<organism evidence="4 5">
    <name type="scientific">Oceanicella actignis</name>
    <dbReference type="NCBI Taxonomy" id="1189325"/>
    <lineage>
        <taxon>Bacteria</taxon>
        <taxon>Pseudomonadati</taxon>
        <taxon>Pseudomonadota</taxon>
        <taxon>Alphaproteobacteria</taxon>
        <taxon>Rhodobacterales</taxon>
        <taxon>Paracoccaceae</taxon>
        <taxon>Oceanicella</taxon>
    </lineage>
</organism>
<gene>
    <name evidence="4" type="ORF">SAMN05216200_11086</name>
</gene>
<dbReference type="InterPro" id="IPR036291">
    <property type="entry name" value="NAD(P)-bd_dom_sf"/>
</dbReference>
<dbReference type="AlphaFoldDB" id="A0A1M7TVA7"/>
<dbReference type="Proteomes" id="UP000184066">
    <property type="component" value="Unassembled WGS sequence"/>
</dbReference>
<dbReference type="STRING" id="1189325.SAMN04488119_101506"/>
<sequence length="258" mass="26797">MSAVAGLRWWIVGASSGLGRALALEMARAGAEVIASARSADALAALAGEDARISPLPLDVTDPRSVAEAAARIGAPDGVIYAAGAYEPMRAQDWRLGVAEAVAEVNFIGALTVLSHVVPGMAERGAGRVVLIGSLAGFRGLPGAIGYGASKAALMHLAENLRADLAGSGVTVQQVNPGFIRTRLTARNDFHMPQIMTPEEAARRTLAAIRSGRFSTSFPAPFAWLFTLGRFAPLPLFHALFGGGAKASGRADRKEKKG</sequence>
<dbReference type="InterPro" id="IPR020904">
    <property type="entry name" value="Sc_DH/Rdtase_CS"/>
</dbReference>
<evidence type="ECO:0000256" key="2">
    <source>
        <dbReference type="ARBA" id="ARBA00023002"/>
    </source>
</evidence>
<dbReference type="PROSITE" id="PS00061">
    <property type="entry name" value="ADH_SHORT"/>
    <property type="match status" value="1"/>
</dbReference>
<evidence type="ECO:0000259" key="3">
    <source>
        <dbReference type="SMART" id="SM00822"/>
    </source>
</evidence>
<dbReference type="Pfam" id="PF00106">
    <property type="entry name" value="adh_short"/>
    <property type="match status" value="1"/>
</dbReference>
<dbReference type="GO" id="GO:0016491">
    <property type="term" value="F:oxidoreductase activity"/>
    <property type="evidence" value="ECO:0007669"/>
    <property type="project" value="UniProtKB-KW"/>
</dbReference>
<dbReference type="RefSeq" id="WP_072748157.1">
    <property type="nucleotide sequence ID" value="NZ_FOHL01000001.1"/>
</dbReference>
<dbReference type="EMBL" id="FRDL01000010">
    <property type="protein sequence ID" value="SHN74651.1"/>
    <property type="molecule type" value="Genomic_DNA"/>
</dbReference>
<dbReference type="InterPro" id="IPR057326">
    <property type="entry name" value="KR_dom"/>
</dbReference>
<dbReference type="OrthoDB" id="335726at2"/>
<evidence type="ECO:0000313" key="4">
    <source>
        <dbReference type="EMBL" id="SHN74651.1"/>
    </source>
</evidence>
<evidence type="ECO:0000256" key="1">
    <source>
        <dbReference type="ARBA" id="ARBA00006484"/>
    </source>
</evidence>
<keyword evidence="2" id="KW-0560">Oxidoreductase</keyword>
<reference evidence="4 5" key="1">
    <citation type="submission" date="2016-12" db="EMBL/GenBank/DDBJ databases">
        <authorList>
            <person name="Song W.-J."/>
            <person name="Kurnit D.M."/>
        </authorList>
    </citation>
    <scope>NUCLEOTIDE SEQUENCE [LARGE SCALE GENOMIC DNA]</scope>
    <source>
        <strain evidence="4 5">CGMCC 1.10808</strain>
    </source>
</reference>
<protein>
    <submittedName>
        <fullName evidence="4">Short-chain dehydrogenase</fullName>
    </submittedName>
</protein>
<dbReference type="GO" id="GO:0016020">
    <property type="term" value="C:membrane"/>
    <property type="evidence" value="ECO:0007669"/>
    <property type="project" value="TreeGrafter"/>
</dbReference>
<proteinExistence type="inferred from homology"/>
<dbReference type="PANTHER" id="PTHR44196">
    <property type="entry name" value="DEHYDROGENASE/REDUCTASE SDR FAMILY MEMBER 7B"/>
    <property type="match status" value="1"/>
</dbReference>
<feature type="domain" description="Ketoreductase" evidence="3">
    <location>
        <begin position="7"/>
        <end position="183"/>
    </location>
</feature>
<dbReference type="PANTHER" id="PTHR44196:SF1">
    <property type="entry name" value="DEHYDROGENASE_REDUCTASE SDR FAMILY MEMBER 7B"/>
    <property type="match status" value="1"/>
</dbReference>